<feature type="signal peptide" evidence="1">
    <location>
        <begin position="1"/>
        <end position="35"/>
    </location>
</feature>
<organism evidence="2 3">
    <name type="scientific">Ruegeria conchae</name>
    <dbReference type="NCBI Taxonomy" id="981384"/>
    <lineage>
        <taxon>Bacteria</taxon>
        <taxon>Pseudomonadati</taxon>
        <taxon>Pseudomonadota</taxon>
        <taxon>Alphaproteobacteria</taxon>
        <taxon>Rhodobacterales</taxon>
        <taxon>Roseobacteraceae</taxon>
        <taxon>Ruegeria</taxon>
    </lineage>
</organism>
<gene>
    <name evidence="2" type="ORF">CLV75_1392</name>
</gene>
<keyword evidence="1" id="KW-0732">Signal</keyword>
<comment type="caution">
    <text evidence="2">The sequence shown here is derived from an EMBL/GenBank/DDBJ whole genome shotgun (WGS) entry which is preliminary data.</text>
</comment>
<name>A0A497ZST0_9RHOB</name>
<reference evidence="2 3" key="1">
    <citation type="submission" date="2018-10" db="EMBL/GenBank/DDBJ databases">
        <title>Genomic Encyclopedia of Archaeal and Bacterial Type Strains, Phase II (KMG-II): from individual species to whole genera.</title>
        <authorList>
            <person name="Goeker M."/>
        </authorList>
    </citation>
    <scope>NUCLEOTIDE SEQUENCE [LARGE SCALE GENOMIC DNA]</scope>
    <source>
        <strain evidence="2 3">DSM 29317</strain>
    </source>
</reference>
<dbReference type="EMBL" id="RCCT01000001">
    <property type="protein sequence ID" value="RLK11391.1"/>
    <property type="molecule type" value="Genomic_DNA"/>
</dbReference>
<accession>A0A497ZST0</accession>
<dbReference type="Proteomes" id="UP000271700">
    <property type="component" value="Unassembled WGS sequence"/>
</dbReference>
<evidence type="ECO:0000313" key="2">
    <source>
        <dbReference type="EMBL" id="RLK11391.1"/>
    </source>
</evidence>
<keyword evidence="3" id="KW-1185">Reference proteome</keyword>
<dbReference type="STRING" id="981384.GCA_000192475_01608"/>
<sequence length="136" mass="14424">MIARDVSVPSTSYSKRISMFRFALALTLISTAANAQVATLSGTDGENSLGTVPCAALAGDTLASCPAELRKREDGTATLAVQLNTGEVRRIYFTKGVPDSSSSTSNLTYETRGDIMVIFIEPGEVYELPKAALNTQ</sequence>
<evidence type="ECO:0000313" key="3">
    <source>
        <dbReference type="Proteomes" id="UP000271700"/>
    </source>
</evidence>
<evidence type="ECO:0000256" key="1">
    <source>
        <dbReference type="SAM" id="SignalP"/>
    </source>
</evidence>
<protein>
    <submittedName>
        <fullName evidence="2">Uncharacterized protein</fullName>
    </submittedName>
</protein>
<dbReference type="AlphaFoldDB" id="A0A497ZST0"/>
<proteinExistence type="predicted"/>
<feature type="chain" id="PRO_5019777783" evidence="1">
    <location>
        <begin position="36"/>
        <end position="136"/>
    </location>
</feature>